<dbReference type="OrthoDB" id="5238236at2759"/>
<reference evidence="1" key="1">
    <citation type="journal article" date="2021" name="Nat. Commun.">
        <title>Genetic determinants of endophytism in the Arabidopsis root mycobiome.</title>
        <authorList>
            <person name="Mesny F."/>
            <person name="Miyauchi S."/>
            <person name="Thiergart T."/>
            <person name="Pickel B."/>
            <person name="Atanasova L."/>
            <person name="Karlsson M."/>
            <person name="Huettel B."/>
            <person name="Barry K.W."/>
            <person name="Haridas S."/>
            <person name="Chen C."/>
            <person name="Bauer D."/>
            <person name="Andreopoulos W."/>
            <person name="Pangilinan J."/>
            <person name="LaButti K."/>
            <person name="Riley R."/>
            <person name="Lipzen A."/>
            <person name="Clum A."/>
            <person name="Drula E."/>
            <person name="Henrissat B."/>
            <person name="Kohler A."/>
            <person name="Grigoriev I.V."/>
            <person name="Martin F.M."/>
            <person name="Hacquard S."/>
        </authorList>
    </citation>
    <scope>NUCLEOTIDE SEQUENCE</scope>
    <source>
        <strain evidence="1">MPI-CAGE-AT-0023</strain>
    </source>
</reference>
<proteinExistence type="predicted"/>
<dbReference type="RefSeq" id="XP_046049755.1">
    <property type="nucleotide sequence ID" value="XM_046199296.1"/>
</dbReference>
<dbReference type="AlphaFoldDB" id="A0A9P9HAX7"/>
<accession>A0A9P9HAX7</accession>
<dbReference type="PANTHER" id="PTHR38795:SF1">
    <property type="entry name" value="DUF6604 DOMAIN-CONTAINING PROTEIN"/>
    <property type="match status" value="1"/>
</dbReference>
<protein>
    <submittedName>
        <fullName evidence="1">Uncharacterized protein</fullName>
    </submittedName>
</protein>
<evidence type="ECO:0000313" key="1">
    <source>
        <dbReference type="EMBL" id="KAH7253508.1"/>
    </source>
</evidence>
<evidence type="ECO:0000313" key="2">
    <source>
        <dbReference type="Proteomes" id="UP000720189"/>
    </source>
</evidence>
<dbReference type="PANTHER" id="PTHR38795">
    <property type="entry name" value="DUF6604 DOMAIN-CONTAINING PROTEIN"/>
    <property type="match status" value="1"/>
</dbReference>
<gene>
    <name evidence="1" type="ORF">BKA55DRAFT_689004</name>
</gene>
<sequence>MIQNLMDQSSALFEKHGGCLQVARTYFGIKATEEGYSLQEIDECWNGRHADTKLFELFDSTFSHALTIIEPLSAMFPNPKEEILSSSEMISRLKTRCGIPGSDGATLELSVDQLMAARFWNAALVFLTKRRECGVIDKFSCYAYGASCHHMISLNLAFACQVHLDVFHLTREDLARGSFQLRKHTKHMRDQLKAFMVNLSRPGSPTDSSNVGESIGHLVKRFDTIVGYCEPEDQQNKQDEATFEIFKILPAFSGLYLFHARGHAAKMALRITKNAGVMTVMAHLYNSMEKLEILKTRWPDMEAFEKCFEVRDLFFADKPASRKHFMTRLLIQLGYPASAVKTPKESRVQRKAPREFFKSFTKGAPGIAPVSMIFAETVNRRSGLPELSWDDLAYVVSASLHKETIADDGTNVLISLDLEEKRKVKNRIANPKSKDRQKSAPLSPDQQLRQFALALAGEARELAFPYVEMHNLCIQLFDRISDRCASTLEAVGWGPDPLDENLIAMLRVISLASESNHDVPLSQAADEIEKHINTDPAIVSKLIADVPDSDGASIPSVESYKVTHRTFIKLSVDKSPLDEEIVISFEEIDSAPGEMEETRGTT</sequence>
<keyword evidence="2" id="KW-1185">Reference proteome</keyword>
<comment type="caution">
    <text evidence="1">The sequence shown here is derived from an EMBL/GenBank/DDBJ whole genome shotgun (WGS) entry which is preliminary data.</text>
</comment>
<dbReference type="EMBL" id="JAGMUX010000007">
    <property type="protein sequence ID" value="KAH7253508.1"/>
    <property type="molecule type" value="Genomic_DNA"/>
</dbReference>
<name>A0A9P9HAX7_FUSRE</name>
<dbReference type="GeneID" id="70229250"/>
<organism evidence="1 2">
    <name type="scientific">Fusarium redolens</name>
    <dbReference type="NCBI Taxonomy" id="48865"/>
    <lineage>
        <taxon>Eukaryota</taxon>
        <taxon>Fungi</taxon>
        <taxon>Dikarya</taxon>
        <taxon>Ascomycota</taxon>
        <taxon>Pezizomycotina</taxon>
        <taxon>Sordariomycetes</taxon>
        <taxon>Hypocreomycetidae</taxon>
        <taxon>Hypocreales</taxon>
        <taxon>Nectriaceae</taxon>
        <taxon>Fusarium</taxon>
        <taxon>Fusarium redolens species complex</taxon>
    </lineage>
</organism>
<dbReference type="Proteomes" id="UP000720189">
    <property type="component" value="Unassembled WGS sequence"/>
</dbReference>